<evidence type="ECO:0000256" key="5">
    <source>
        <dbReference type="ARBA" id="ARBA00022884"/>
    </source>
</evidence>
<evidence type="ECO:0000256" key="4">
    <source>
        <dbReference type="ARBA" id="ARBA00022844"/>
    </source>
</evidence>
<comment type="similarity">
    <text evidence="2">Belongs to the arteriviridae nucleocapsid family.</text>
</comment>
<evidence type="ECO:0000256" key="7">
    <source>
        <dbReference type="ARBA" id="ARBA00023274"/>
    </source>
</evidence>
<sequence>MPGKRPGKPNRGADQQLSQLVRAINQLSMSKGSRGRKPAKKRGNDARPHFPLAPADDIRLHMKAGEIKLCLQNLNTLFKQGAGSCTLGDSGAVQFSVTFMLPTGATVRLINANTAQ</sequence>
<feature type="region of interest" description="Disordered" evidence="9">
    <location>
        <begin position="26"/>
        <end position="53"/>
    </location>
</feature>
<feature type="non-terminal residue" evidence="10">
    <location>
        <position position="116"/>
    </location>
</feature>
<evidence type="ECO:0000256" key="2">
    <source>
        <dbReference type="ARBA" id="ARBA00008461"/>
    </source>
</evidence>
<dbReference type="GO" id="GO:0019013">
    <property type="term" value="C:viral nucleocapsid"/>
    <property type="evidence" value="ECO:0007669"/>
    <property type="project" value="UniProtKB-KW"/>
</dbReference>
<dbReference type="Pfam" id="PF01481">
    <property type="entry name" value="Arteri_nucleo"/>
    <property type="match status" value="1"/>
</dbReference>
<keyword evidence="5" id="KW-0694">RNA-binding</keyword>
<organism evidence="10">
    <name type="scientific">Norway rat arterivirus</name>
    <dbReference type="NCBI Taxonomy" id="1562062"/>
    <lineage>
        <taxon>Viruses</taxon>
        <taxon>Riboviria</taxon>
        <taxon>Orthornavirae</taxon>
        <taxon>Pisuviricota</taxon>
        <taxon>Pisoniviricetes</taxon>
        <taxon>Nidovirales</taxon>
        <taxon>Arnidovirineae</taxon>
        <taxon>Arteriviridae</taxon>
    </lineage>
</organism>
<dbReference type="EMBL" id="KJ950941">
    <property type="protein sequence ID" value="AIU36223.1"/>
    <property type="molecule type" value="Genomic_RNA"/>
</dbReference>
<evidence type="ECO:0000256" key="8">
    <source>
        <dbReference type="ARBA" id="ARBA00033344"/>
    </source>
</evidence>
<reference evidence="10" key="1">
    <citation type="journal article" date="2014" name="MBio">
        <title>Detection of Zoonotic Pathogens and Characterization of Novel Viruses Carried by Commensal Rattus norvegicus in New York City.</title>
        <authorList>
            <person name="Firth C."/>
            <person name="Bhat M."/>
            <person name="Firth M.A."/>
            <person name="Williams S.H."/>
            <person name="Frye M.J."/>
            <person name="Simmonds P."/>
            <person name="Conte J.M."/>
            <person name="Ng J."/>
            <person name="Garcia J."/>
            <person name="Bhuva N.P."/>
            <person name="Lee B."/>
            <person name="Che X."/>
            <person name="Quan P.L."/>
            <person name="Lipkin W.I."/>
        </authorList>
    </citation>
    <scope>NUCLEOTIDE SEQUENCE</scope>
    <source>
        <strain evidence="10">NrAV/NYC-C11</strain>
    </source>
</reference>
<dbReference type="Gene3D" id="6.10.140.90">
    <property type="match status" value="1"/>
</dbReference>
<dbReference type="SUPFAM" id="SSF103068">
    <property type="entry name" value="Nucleocapsid protein dimerization domain"/>
    <property type="match status" value="1"/>
</dbReference>
<dbReference type="InterPro" id="IPR002484">
    <property type="entry name" value="Arte_nucleocap"/>
</dbReference>
<accession>A0A097NZA0</accession>
<evidence type="ECO:0000313" key="10">
    <source>
        <dbReference type="EMBL" id="AIU36223.1"/>
    </source>
</evidence>
<evidence type="ECO:0000256" key="6">
    <source>
        <dbReference type="ARBA" id="ARBA00023086"/>
    </source>
</evidence>
<keyword evidence="4" id="KW-0946">Virion</keyword>
<evidence type="ECO:0000256" key="3">
    <source>
        <dbReference type="ARBA" id="ARBA00014389"/>
    </source>
</evidence>
<keyword evidence="6" id="KW-0543">Viral nucleoprotein</keyword>
<dbReference type="GO" id="GO:1990904">
    <property type="term" value="C:ribonucleoprotein complex"/>
    <property type="evidence" value="ECO:0007669"/>
    <property type="project" value="UniProtKB-KW"/>
</dbReference>
<dbReference type="GO" id="GO:0003723">
    <property type="term" value="F:RNA binding"/>
    <property type="evidence" value="ECO:0007669"/>
    <property type="project" value="UniProtKB-KW"/>
</dbReference>
<name>A0A097NZA0_9NIDO</name>
<protein>
    <recommendedName>
        <fullName evidence="3">Nucleoprotein</fullName>
    </recommendedName>
    <alternativeName>
        <fullName evidence="8">Nucleocapsid protein</fullName>
    </alternativeName>
</protein>
<evidence type="ECO:0000256" key="9">
    <source>
        <dbReference type="SAM" id="MobiDB-lite"/>
    </source>
</evidence>
<comment type="subcellular location">
    <subcellularLocation>
        <location evidence="1">Virion</location>
    </subcellularLocation>
</comment>
<dbReference type="InterPro" id="IPR037179">
    <property type="entry name" value="Nucleocapsid_C"/>
</dbReference>
<evidence type="ECO:0000256" key="1">
    <source>
        <dbReference type="ARBA" id="ARBA00004328"/>
    </source>
</evidence>
<proteinExistence type="inferred from homology"/>
<keyword evidence="7" id="KW-0687">Ribonucleoprotein</keyword>